<accession>A0A929F9L9</accession>
<dbReference type="Proteomes" id="UP000615026">
    <property type="component" value="Unassembled WGS sequence"/>
</dbReference>
<evidence type="ECO:0000313" key="1">
    <source>
        <dbReference type="EMBL" id="MBE9067942.1"/>
    </source>
</evidence>
<protein>
    <submittedName>
        <fullName evidence="1">Uncharacterized protein</fullName>
    </submittedName>
</protein>
<gene>
    <name evidence="1" type="ORF">IQ260_14910</name>
</gene>
<organism evidence="1 2">
    <name type="scientific">Leptolyngbya cf. ectocarpi LEGE 11479</name>
    <dbReference type="NCBI Taxonomy" id="1828722"/>
    <lineage>
        <taxon>Bacteria</taxon>
        <taxon>Bacillati</taxon>
        <taxon>Cyanobacteriota</taxon>
        <taxon>Cyanophyceae</taxon>
        <taxon>Leptolyngbyales</taxon>
        <taxon>Leptolyngbyaceae</taxon>
        <taxon>Leptolyngbya group</taxon>
        <taxon>Leptolyngbya</taxon>
    </lineage>
</organism>
<evidence type="ECO:0000313" key="2">
    <source>
        <dbReference type="Proteomes" id="UP000615026"/>
    </source>
</evidence>
<dbReference type="EMBL" id="JADEXP010000129">
    <property type="protein sequence ID" value="MBE9067942.1"/>
    <property type="molecule type" value="Genomic_DNA"/>
</dbReference>
<name>A0A929F9L9_LEPEC</name>
<keyword evidence="2" id="KW-1185">Reference proteome</keyword>
<sequence length="166" mass="18905">MAFVSTKPILPHWLCENILLGTLPWQQGLCQPYSHFNHTYTLHDSYLLGTYQSAETYGETVLCFLWDTLWLPEATSRQVRHNEPVFLLIKATKTSGIALSEGTLPNPEKQPRRILKAEHVEVDDQTVLVIDDTQKNTMTIVFSGQLHFLAIDSKQQLLNLEIASQL</sequence>
<reference evidence="1" key="1">
    <citation type="submission" date="2020-10" db="EMBL/GenBank/DDBJ databases">
        <authorList>
            <person name="Castelo-Branco R."/>
            <person name="Eusebio N."/>
            <person name="Adriana R."/>
            <person name="Vieira A."/>
            <person name="Brugerolle De Fraissinette N."/>
            <person name="Rezende De Castro R."/>
            <person name="Schneider M.P."/>
            <person name="Vasconcelos V."/>
            <person name="Leao P.N."/>
        </authorList>
    </citation>
    <scope>NUCLEOTIDE SEQUENCE</scope>
    <source>
        <strain evidence="1">LEGE 11479</strain>
    </source>
</reference>
<proteinExistence type="predicted"/>
<dbReference type="AlphaFoldDB" id="A0A929F9L9"/>
<dbReference type="RefSeq" id="WP_193993897.1">
    <property type="nucleotide sequence ID" value="NZ_JADEXP010000129.1"/>
</dbReference>
<comment type="caution">
    <text evidence="1">The sequence shown here is derived from an EMBL/GenBank/DDBJ whole genome shotgun (WGS) entry which is preliminary data.</text>
</comment>